<evidence type="ECO:0000256" key="1">
    <source>
        <dbReference type="SAM" id="MobiDB-lite"/>
    </source>
</evidence>
<keyword evidence="3" id="KW-1185">Reference proteome</keyword>
<comment type="caution">
    <text evidence="2">The sequence shown here is derived from an EMBL/GenBank/DDBJ whole genome shotgun (WGS) entry which is preliminary data.</text>
</comment>
<protein>
    <submittedName>
        <fullName evidence="2">Uncharacterized protein</fullName>
    </submittedName>
</protein>
<accession>A0ABW3EQ95</accession>
<name>A0ABW3EQ95_9ACTN</name>
<dbReference type="EMBL" id="JBHTJA010000034">
    <property type="protein sequence ID" value="MFD0902337.1"/>
    <property type="molecule type" value="Genomic_DNA"/>
</dbReference>
<dbReference type="Proteomes" id="UP001596972">
    <property type="component" value="Unassembled WGS sequence"/>
</dbReference>
<evidence type="ECO:0000313" key="3">
    <source>
        <dbReference type="Proteomes" id="UP001596972"/>
    </source>
</evidence>
<gene>
    <name evidence="2" type="ORF">ACFQ11_18205</name>
</gene>
<organism evidence="2 3">
    <name type="scientific">Actinomadura sediminis</name>
    <dbReference type="NCBI Taxonomy" id="1038904"/>
    <lineage>
        <taxon>Bacteria</taxon>
        <taxon>Bacillati</taxon>
        <taxon>Actinomycetota</taxon>
        <taxon>Actinomycetes</taxon>
        <taxon>Streptosporangiales</taxon>
        <taxon>Thermomonosporaceae</taxon>
        <taxon>Actinomadura</taxon>
    </lineage>
</organism>
<proteinExistence type="predicted"/>
<dbReference type="RefSeq" id="WP_378300016.1">
    <property type="nucleotide sequence ID" value="NZ_JBHTJA010000034.1"/>
</dbReference>
<sequence length="81" mass="8835">MKVRMKVAVSGTRNGRPWPHPGEVVELSDAEGADLCASGVAEPVAERPVETATAPEPEKRDDADAGERKPQQRRTQSRKRS</sequence>
<reference evidence="3" key="1">
    <citation type="journal article" date="2019" name="Int. J. Syst. Evol. Microbiol.">
        <title>The Global Catalogue of Microorganisms (GCM) 10K type strain sequencing project: providing services to taxonomists for standard genome sequencing and annotation.</title>
        <authorList>
            <consortium name="The Broad Institute Genomics Platform"/>
            <consortium name="The Broad Institute Genome Sequencing Center for Infectious Disease"/>
            <person name="Wu L."/>
            <person name="Ma J."/>
        </authorList>
    </citation>
    <scope>NUCLEOTIDE SEQUENCE [LARGE SCALE GENOMIC DNA]</scope>
    <source>
        <strain evidence="3">JCM 31202</strain>
    </source>
</reference>
<feature type="compositionally biased region" description="Basic and acidic residues" evidence="1">
    <location>
        <begin position="56"/>
        <end position="70"/>
    </location>
</feature>
<evidence type="ECO:0000313" key="2">
    <source>
        <dbReference type="EMBL" id="MFD0902337.1"/>
    </source>
</evidence>
<feature type="compositionally biased region" description="Basic residues" evidence="1">
    <location>
        <begin position="71"/>
        <end position="81"/>
    </location>
</feature>
<feature type="region of interest" description="Disordered" evidence="1">
    <location>
        <begin position="1"/>
        <end position="81"/>
    </location>
</feature>